<gene>
    <name evidence="1" type="ORF">BJX67DRAFT_382306</name>
</gene>
<dbReference type="Proteomes" id="UP001610432">
    <property type="component" value="Unassembled WGS sequence"/>
</dbReference>
<organism evidence="1 2">
    <name type="scientific">Aspergillus lucknowensis</name>
    <dbReference type="NCBI Taxonomy" id="176173"/>
    <lineage>
        <taxon>Eukaryota</taxon>
        <taxon>Fungi</taxon>
        <taxon>Dikarya</taxon>
        <taxon>Ascomycota</taxon>
        <taxon>Pezizomycotina</taxon>
        <taxon>Eurotiomycetes</taxon>
        <taxon>Eurotiomycetidae</taxon>
        <taxon>Eurotiales</taxon>
        <taxon>Aspergillaceae</taxon>
        <taxon>Aspergillus</taxon>
        <taxon>Aspergillus subgen. Nidulantes</taxon>
    </lineage>
</organism>
<evidence type="ECO:0000313" key="2">
    <source>
        <dbReference type="Proteomes" id="UP001610432"/>
    </source>
</evidence>
<dbReference type="GeneID" id="98148288"/>
<comment type="caution">
    <text evidence="1">The sequence shown here is derived from an EMBL/GenBank/DDBJ whole genome shotgun (WGS) entry which is preliminary data.</text>
</comment>
<accession>A0ABR4LNE1</accession>
<sequence length="170" mass="19611">MPCRVPDQMCPECTATYEYLEYSELAANRDPGPNRHPIVFTRWIFNTTDRDIIFKLRTNFIRNVRYLSGIDVGVPLVSNSRYPEGAPNGATMSVSVLLDLPKPLRFLDTDPADILANLDDLFGHIPNQPPGYHWEYCQPRPEDDACWFRLGWLERLSMTLENERTAGYEE</sequence>
<dbReference type="RefSeq" id="XP_070884901.1">
    <property type="nucleotide sequence ID" value="XM_071033216.1"/>
</dbReference>
<name>A0ABR4LNE1_9EURO</name>
<proteinExistence type="predicted"/>
<protein>
    <submittedName>
        <fullName evidence="1">Uncharacterized protein</fullName>
    </submittedName>
</protein>
<keyword evidence="2" id="KW-1185">Reference proteome</keyword>
<reference evidence="1 2" key="1">
    <citation type="submission" date="2024-07" db="EMBL/GenBank/DDBJ databases">
        <title>Section-level genome sequencing and comparative genomics of Aspergillus sections Usti and Cavernicolus.</title>
        <authorList>
            <consortium name="Lawrence Berkeley National Laboratory"/>
            <person name="Nybo J.L."/>
            <person name="Vesth T.C."/>
            <person name="Theobald S."/>
            <person name="Frisvad J.C."/>
            <person name="Larsen T.O."/>
            <person name="Kjaerboelling I."/>
            <person name="Rothschild-Mancinelli K."/>
            <person name="Lyhne E.K."/>
            <person name="Kogle M.E."/>
            <person name="Barry K."/>
            <person name="Clum A."/>
            <person name="Na H."/>
            <person name="Ledsgaard L."/>
            <person name="Lin J."/>
            <person name="Lipzen A."/>
            <person name="Kuo A."/>
            <person name="Riley R."/>
            <person name="Mondo S."/>
            <person name="Labutti K."/>
            <person name="Haridas S."/>
            <person name="Pangalinan J."/>
            <person name="Salamov A.A."/>
            <person name="Simmons B.A."/>
            <person name="Magnuson J.K."/>
            <person name="Chen J."/>
            <person name="Drula E."/>
            <person name="Henrissat B."/>
            <person name="Wiebenga A."/>
            <person name="Lubbers R.J."/>
            <person name="Gomes A.C."/>
            <person name="Macurrencykelacurrency M.R."/>
            <person name="Stajich J."/>
            <person name="Grigoriev I.V."/>
            <person name="Mortensen U.H."/>
            <person name="De Vries R.P."/>
            <person name="Baker S.E."/>
            <person name="Andersen M.R."/>
        </authorList>
    </citation>
    <scope>NUCLEOTIDE SEQUENCE [LARGE SCALE GENOMIC DNA]</scope>
    <source>
        <strain evidence="1 2">CBS 449.75</strain>
    </source>
</reference>
<dbReference type="EMBL" id="JBFXLQ010000028">
    <property type="protein sequence ID" value="KAL2865922.1"/>
    <property type="molecule type" value="Genomic_DNA"/>
</dbReference>
<evidence type="ECO:0000313" key="1">
    <source>
        <dbReference type="EMBL" id="KAL2865922.1"/>
    </source>
</evidence>